<evidence type="ECO:0000256" key="6">
    <source>
        <dbReference type="ARBA" id="ARBA00023002"/>
    </source>
</evidence>
<evidence type="ECO:0000256" key="1">
    <source>
        <dbReference type="ARBA" id="ARBA00001974"/>
    </source>
</evidence>
<reference evidence="8 9" key="1">
    <citation type="journal article" date="2012" name="BMC Genomics">
        <title>Comparative genomics of the white-rot fungi, Phanerochaete carnosa and P. chrysosporium, to elucidate the genetic basis of the distinct wood types they colonize.</title>
        <authorList>
            <person name="Suzuki H."/>
            <person name="MacDonald J."/>
            <person name="Syed K."/>
            <person name="Salamov A."/>
            <person name="Hori C."/>
            <person name="Aerts A."/>
            <person name="Henrissat B."/>
            <person name="Wiebenga A."/>
            <person name="vanKuyk P.A."/>
            <person name="Barry K."/>
            <person name="Lindquist E."/>
            <person name="LaButti K."/>
            <person name="Lapidus A."/>
            <person name="Lucas S."/>
            <person name="Coutinho P."/>
            <person name="Gong Y."/>
            <person name="Samejima M."/>
            <person name="Mahadevan R."/>
            <person name="Abou-Zaid M."/>
            <person name="de Vries R.P."/>
            <person name="Igarashi K."/>
            <person name="Yadav J.S."/>
            <person name="Grigoriev I.V."/>
            <person name="Master E.R."/>
        </authorList>
    </citation>
    <scope>NUCLEOTIDE SEQUENCE [LARGE SCALE GENOMIC DNA]</scope>
    <source>
        <strain evidence="8 9">HHB-10118-sp</strain>
    </source>
</reference>
<dbReference type="Proteomes" id="UP000008370">
    <property type="component" value="Unassembled WGS sequence"/>
</dbReference>
<dbReference type="OrthoDB" id="269227at2759"/>
<dbReference type="InterPro" id="IPR007867">
    <property type="entry name" value="GMC_OxRtase_C"/>
</dbReference>
<dbReference type="KEGG" id="pco:PHACADRAFT_208388"/>
<evidence type="ECO:0000313" key="8">
    <source>
        <dbReference type="EMBL" id="EKM57286.1"/>
    </source>
</evidence>
<keyword evidence="9" id="KW-1185">Reference proteome</keyword>
<dbReference type="PANTHER" id="PTHR11552:SF201">
    <property type="entry name" value="GLUCOSE-METHANOL-CHOLINE OXIDOREDUCTASE N-TERMINAL DOMAIN-CONTAINING PROTEIN"/>
    <property type="match status" value="1"/>
</dbReference>
<dbReference type="GeneID" id="18912732"/>
<comment type="cofactor">
    <cofactor evidence="1">
        <name>FAD</name>
        <dbReference type="ChEBI" id="CHEBI:57692"/>
    </cofactor>
</comment>
<dbReference type="HOGENOM" id="CLU_943670_0_0_1"/>
<dbReference type="InterPro" id="IPR012132">
    <property type="entry name" value="GMC_OxRdtase"/>
</dbReference>
<dbReference type="EMBL" id="JH930471">
    <property type="protein sequence ID" value="EKM57286.1"/>
    <property type="molecule type" value="Genomic_DNA"/>
</dbReference>
<dbReference type="InParanoid" id="K5V3Z5"/>
<dbReference type="PANTHER" id="PTHR11552">
    <property type="entry name" value="GLUCOSE-METHANOL-CHOLINE GMC OXIDOREDUCTASE"/>
    <property type="match status" value="1"/>
</dbReference>
<keyword evidence="3" id="KW-0285">Flavoprotein</keyword>
<keyword evidence="5" id="KW-0274">FAD</keyword>
<keyword evidence="6" id="KW-0560">Oxidoreductase</keyword>
<dbReference type="PROSITE" id="PS51257">
    <property type="entry name" value="PROKAR_LIPOPROTEIN"/>
    <property type="match status" value="1"/>
</dbReference>
<organism evidence="8 9">
    <name type="scientific">Phanerochaete carnosa (strain HHB-10118-sp)</name>
    <name type="common">White-rot fungus</name>
    <name type="synonym">Peniophora carnosa</name>
    <dbReference type="NCBI Taxonomy" id="650164"/>
    <lineage>
        <taxon>Eukaryota</taxon>
        <taxon>Fungi</taxon>
        <taxon>Dikarya</taxon>
        <taxon>Basidiomycota</taxon>
        <taxon>Agaricomycotina</taxon>
        <taxon>Agaricomycetes</taxon>
        <taxon>Polyporales</taxon>
        <taxon>Phanerochaetaceae</taxon>
        <taxon>Phanerochaete</taxon>
    </lineage>
</organism>
<dbReference type="Gene3D" id="3.50.50.60">
    <property type="entry name" value="FAD/NAD(P)-binding domain"/>
    <property type="match status" value="3"/>
</dbReference>
<dbReference type="GO" id="GO:0050660">
    <property type="term" value="F:flavin adenine dinucleotide binding"/>
    <property type="evidence" value="ECO:0007669"/>
    <property type="project" value="InterPro"/>
</dbReference>
<evidence type="ECO:0000256" key="2">
    <source>
        <dbReference type="ARBA" id="ARBA00010790"/>
    </source>
</evidence>
<sequence>MEQKLARIADVSRKKYDFVVVVGGGAAGCIVAAKLSGNPNTPVALLKAGPAHLDGPLVWKINASEHEHEDVGVIVAEFDYGGQVHKVFARKEVIVSARHVLELSGIGDREVLGPLGTTVRLDLAPAGTNVQEHVAMVVSRIQMVGDRGLITSRVLDDEESAEKIQFADPKVRPAIDPHYYEEDIDLDIIASAIKIIRKVTQTEPFKALVVEERLPRRSVKIDEGTYGTWQSARVGAESRRTAYVRENTYSGWHTAGSMSIKPRDKNSVVNTRPSVYGTNNIRVVDLSALPIHMAR</sequence>
<evidence type="ECO:0000256" key="3">
    <source>
        <dbReference type="ARBA" id="ARBA00022630"/>
    </source>
</evidence>
<protein>
    <recommendedName>
        <fullName evidence="7">Glucose-methanol-choline oxidoreductase C-terminal domain-containing protein</fullName>
    </recommendedName>
</protein>
<feature type="domain" description="Glucose-methanol-choline oxidoreductase C-terminal" evidence="7">
    <location>
        <begin position="167"/>
        <end position="291"/>
    </location>
</feature>
<evidence type="ECO:0000256" key="5">
    <source>
        <dbReference type="ARBA" id="ARBA00022827"/>
    </source>
</evidence>
<dbReference type="SUPFAM" id="SSF54373">
    <property type="entry name" value="FAD-linked reductases, C-terminal domain"/>
    <property type="match status" value="1"/>
</dbReference>
<proteinExistence type="inferred from homology"/>
<gene>
    <name evidence="8" type="ORF">PHACADRAFT_208388</name>
</gene>
<dbReference type="RefSeq" id="XP_007395102.1">
    <property type="nucleotide sequence ID" value="XM_007395040.1"/>
</dbReference>
<evidence type="ECO:0000256" key="4">
    <source>
        <dbReference type="ARBA" id="ARBA00022729"/>
    </source>
</evidence>
<dbReference type="Pfam" id="PF05199">
    <property type="entry name" value="GMC_oxred_C"/>
    <property type="match status" value="1"/>
</dbReference>
<dbReference type="InterPro" id="IPR036188">
    <property type="entry name" value="FAD/NAD-bd_sf"/>
</dbReference>
<evidence type="ECO:0000259" key="7">
    <source>
        <dbReference type="Pfam" id="PF05199"/>
    </source>
</evidence>
<keyword evidence="4" id="KW-0732">Signal</keyword>
<dbReference type="AlphaFoldDB" id="K5V3Z5"/>
<evidence type="ECO:0000313" key="9">
    <source>
        <dbReference type="Proteomes" id="UP000008370"/>
    </source>
</evidence>
<accession>K5V3Z5</accession>
<name>K5V3Z5_PHACS</name>
<comment type="similarity">
    <text evidence="2">Belongs to the GMC oxidoreductase family.</text>
</comment>
<dbReference type="SUPFAM" id="SSF51905">
    <property type="entry name" value="FAD/NAD(P)-binding domain"/>
    <property type="match status" value="2"/>
</dbReference>
<dbReference type="GO" id="GO:0016614">
    <property type="term" value="F:oxidoreductase activity, acting on CH-OH group of donors"/>
    <property type="evidence" value="ECO:0007669"/>
    <property type="project" value="InterPro"/>
</dbReference>
<dbReference type="Gene3D" id="3.30.560.10">
    <property type="entry name" value="Glucose Oxidase, domain 3"/>
    <property type="match status" value="2"/>
</dbReference>